<sequence length="299" mass="31077">MTAIGRVTQTMLTDRSLSRLQGSLSRLGEIQEQLSTGRVLNRASDNPADASSAMRLRSSIGAQQQYVRNAQDGVGWLDTLDSSLGSAGDLVRRARELGQQAISGAAGPEAREALAAELDQVRAALVTTANARYLDRPVFGGTTAGSAAFAESGGTVTFAGDTHPVERAVADGVRVDVSVAGPSAFGADGDNVFDHLSALSAALRAGDLAAVRTGLDALGVDGNRITVARADVGARTNRVELAGTRAADTELSLTNALSEIENADLPRTTVDLQMQEVAYQAALAATARVLQPSLMDFLR</sequence>
<dbReference type="SUPFAM" id="SSF64518">
    <property type="entry name" value="Phase 1 flagellin"/>
    <property type="match status" value="1"/>
</dbReference>
<dbReference type="Pfam" id="PF00700">
    <property type="entry name" value="Flagellin_C"/>
    <property type="match status" value="1"/>
</dbReference>
<organism evidence="6 7">
    <name type="scientific">Nocardioides exalbidus</name>
    <dbReference type="NCBI Taxonomy" id="402596"/>
    <lineage>
        <taxon>Bacteria</taxon>
        <taxon>Bacillati</taxon>
        <taxon>Actinomycetota</taxon>
        <taxon>Actinomycetes</taxon>
        <taxon>Propionibacteriales</taxon>
        <taxon>Nocardioidaceae</taxon>
        <taxon>Nocardioides</taxon>
    </lineage>
</organism>
<evidence type="ECO:0000256" key="1">
    <source>
        <dbReference type="ARBA" id="ARBA00004365"/>
    </source>
</evidence>
<dbReference type="AlphaFoldDB" id="A0A1H4N4N2"/>
<dbReference type="InterPro" id="IPR001492">
    <property type="entry name" value="Flagellin"/>
</dbReference>
<evidence type="ECO:0000256" key="2">
    <source>
        <dbReference type="ARBA" id="ARBA00005709"/>
    </source>
</evidence>
<proteinExistence type="inferred from homology"/>
<evidence type="ECO:0000259" key="5">
    <source>
        <dbReference type="Pfam" id="PF00700"/>
    </source>
</evidence>
<accession>A0A1H4N4N2</accession>
<reference evidence="7" key="1">
    <citation type="submission" date="2016-10" db="EMBL/GenBank/DDBJ databases">
        <authorList>
            <person name="Varghese N."/>
            <person name="Submissions S."/>
        </authorList>
    </citation>
    <scope>NUCLEOTIDE SEQUENCE [LARGE SCALE GENOMIC DNA]</scope>
    <source>
        <strain evidence="7">DSM 22017</strain>
    </source>
</reference>
<keyword evidence="6" id="KW-0969">Cilium</keyword>
<dbReference type="InterPro" id="IPR046358">
    <property type="entry name" value="Flagellin_C"/>
</dbReference>
<comment type="subcellular location">
    <subcellularLocation>
        <location evidence="1">Bacterial flagellum</location>
    </subcellularLocation>
</comment>
<gene>
    <name evidence="6" type="ORF">SAMN04489844_1292</name>
</gene>
<dbReference type="GO" id="GO:0071973">
    <property type="term" value="P:bacterial-type flagellum-dependent cell motility"/>
    <property type="evidence" value="ECO:0007669"/>
    <property type="project" value="InterPro"/>
</dbReference>
<protein>
    <submittedName>
        <fullName evidence="6">Flagellar hook-associated protein 3 FlgL</fullName>
    </submittedName>
</protein>
<dbReference type="NCBIfam" id="TIGR02550">
    <property type="entry name" value="flagell_flgL"/>
    <property type="match status" value="1"/>
</dbReference>
<feature type="domain" description="Flagellin N-terminal" evidence="4">
    <location>
        <begin position="17"/>
        <end position="132"/>
    </location>
</feature>
<dbReference type="Gene3D" id="1.20.1330.10">
    <property type="entry name" value="f41 fragment of flagellin, N-terminal domain"/>
    <property type="match status" value="1"/>
</dbReference>
<evidence type="ECO:0000259" key="4">
    <source>
        <dbReference type="Pfam" id="PF00669"/>
    </source>
</evidence>
<dbReference type="Pfam" id="PF00669">
    <property type="entry name" value="Flagellin_N"/>
    <property type="match status" value="1"/>
</dbReference>
<dbReference type="Proteomes" id="UP000198742">
    <property type="component" value="Unassembled WGS sequence"/>
</dbReference>
<keyword evidence="6" id="KW-0966">Cell projection</keyword>
<evidence type="ECO:0000313" key="6">
    <source>
        <dbReference type="EMBL" id="SEB90266.1"/>
    </source>
</evidence>
<dbReference type="InterPro" id="IPR001029">
    <property type="entry name" value="Flagellin_N"/>
</dbReference>
<dbReference type="RefSeq" id="WP_090968374.1">
    <property type="nucleotide sequence ID" value="NZ_FNRT01000002.1"/>
</dbReference>
<dbReference type="GO" id="GO:0009424">
    <property type="term" value="C:bacterial-type flagellum hook"/>
    <property type="evidence" value="ECO:0007669"/>
    <property type="project" value="InterPro"/>
</dbReference>
<feature type="domain" description="Flagellin C-terminal" evidence="5">
    <location>
        <begin position="223"/>
        <end position="298"/>
    </location>
</feature>
<evidence type="ECO:0000256" key="3">
    <source>
        <dbReference type="ARBA" id="ARBA00023143"/>
    </source>
</evidence>
<dbReference type="InterPro" id="IPR013384">
    <property type="entry name" value="Flagell_FlgL"/>
</dbReference>
<evidence type="ECO:0000313" key="7">
    <source>
        <dbReference type="Proteomes" id="UP000198742"/>
    </source>
</evidence>
<keyword evidence="7" id="KW-1185">Reference proteome</keyword>
<comment type="similarity">
    <text evidence="2">Belongs to the bacterial flagellin family.</text>
</comment>
<keyword evidence="3" id="KW-0975">Bacterial flagellum</keyword>
<dbReference type="PANTHER" id="PTHR42792">
    <property type="entry name" value="FLAGELLIN"/>
    <property type="match status" value="1"/>
</dbReference>
<dbReference type="OrthoDB" id="9758307at2"/>
<dbReference type="GO" id="GO:0005198">
    <property type="term" value="F:structural molecule activity"/>
    <property type="evidence" value="ECO:0007669"/>
    <property type="project" value="InterPro"/>
</dbReference>
<dbReference type="STRING" id="402596.SAMN04489844_1292"/>
<dbReference type="PANTHER" id="PTHR42792:SF1">
    <property type="entry name" value="FLAGELLAR HOOK-ASSOCIATED PROTEIN 3"/>
    <property type="match status" value="1"/>
</dbReference>
<name>A0A1H4N4N2_9ACTN</name>
<keyword evidence="6" id="KW-0282">Flagellum</keyword>
<dbReference type="EMBL" id="FNRT01000002">
    <property type="protein sequence ID" value="SEB90266.1"/>
    <property type="molecule type" value="Genomic_DNA"/>
</dbReference>